<dbReference type="AlphaFoldDB" id="A0A382ZQ46"/>
<name>A0A382ZQ46_9ZZZZ</name>
<feature type="non-terminal residue" evidence="1">
    <location>
        <position position="225"/>
    </location>
</feature>
<evidence type="ECO:0008006" key="2">
    <source>
        <dbReference type="Google" id="ProtNLM"/>
    </source>
</evidence>
<dbReference type="Pfam" id="PF05721">
    <property type="entry name" value="PhyH"/>
    <property type="match status" value="1"/>
</dbReference>
<gene>
    <name evidence="1" type="ORF">METZ01_LOCUS449652</name>
</gene>
<dbReference type="PANTHER" id="PTHR20883:SF46">
    <property type="entry name" value="PHYTANOYL-COA HYDROXYLASE"/>
    <property type="match status" value="1"/>
</dbReference>
<dbReference type="EMBL" id="UINC01185209">
    <property type="protein sequence ID" value="SVD96798.1"/>
    <property type="molecule type" value="Genomic_DNA"/>
</dbReference>
<dbReference type="Gene3D" id="2.60.120.620">
    <property type="entry name" value="q2cbj1_9rhob like domain"/>
    <property type="match status" value="1"/>
</dbReference>
<evidence type="ECO:0000313" key="1">
    <source>
        <dbReference type="EMBL" id="SVD96798.1"/>
    </source>
</evidence>
<proteinExistence type="predicted"/>
<dbReference type="PANTHER" id="PTHR20883">
    <property type="entry name" value="PHYTANOYL-COA DIOXYGENASE DOMAIN CONTAINING 1"/>
    <property type="match status" value="1"/>
</dbReference>
<organism evidence="1">
    <name type="scientific">marine metagenome</name>
    <dbReference type="NCBI Taxonomy" id="408172"/>
    <lineage>
        <taxon>unclassified sequences</taxon>
        <taxon>metagenomes</taxon>
        <taxon>ecological metagenomes</taxon>
    </lineage>
</organism>
<dbReference type="InterPro" id="IPR008775">
    <property type="entry name" value="Phytyl_CoA_dOase-like"/>
</dbReference>
<sequence>MIAPSRTKYQISLDQRYFFGRNGYLKVEGLLTDAELTELGEHSMNLALDKVDLSQLEGVEPRSVDGESPAAMEDRYFRFIQFHRHLEIHERFMLQPRVLDVLEALIGPDLMALQSMLFLKPPGKSGQAYHQDSFYIKPAPDPLCGAWIAIDDCDEENGCMSFIPGSNMDPIYLDVAQPGDTEDFQERLTEIVGVDEGREAPAPARAGDVIFFHGHLIHRSRQNRS</sequence>
<protein>
    <recommendedName>
        <fullName evidence="2">Fe2OG dioxygenase domain-containing protein</fullName>
    </recommendedName>
</protein>
<reference evidence="1" key="1">
    <citation type="submission" date="2018-05" db="EMBL/GenBank/DDBJ databases">
        <authorList>
            <person name="Lanie J.A."/>
            <person name="Ng W.-L."/>
            <person name="Kazmierczak K.M."/>
            <person name="Andrzejewski T.M."/>
            <person name="Davidsen T.M."/>
            <person name="Wayne K.J."/>
            <person name="Tettelin H."/>
            <person name="Glass J.I."/>
            <person name="Rusch D."/>
            <person name="Podicherti R."/>
            <person name="Tsui H.-C.T."/>
            <person name="Winkler M.E."/>
        </authorList>
    </citation>
    <scope>NUCLEOTIDE SEQUENCE</scope>
</reference>
<dbReference type="SUPFAM" id="SSF51197">
    <property type="entry name" value="Clavaminate synthase-like"/>
    <property type="match status" value="1"/>
</dbReference>
<accession>A0A382ZQ46</accession>